<gene>
    <name evidence="2" type="ORF">FSB_LOCUS30130</name>
</gene>
<dbReference type="PANTHER" id="PTHR37238:SF1">
    <property type="entry name" value="OS05G0532500 PROTEIN"/>
    <property type="match status" value="1"/>
</dbReference>
<accession>A0A2N9GS18</accession>
<feature type="region of interest" description="Disordered" evidence="1">
    <location>
        <begin position="1"/>
        <end position="41"/>
    </location>
</feature>
<feature type="compositionally biased region" description="Basic and acidic residues" evidence="1">
    <location>
        <begin position="1"/>
        <end position="20"/>
    </location>
</feature>
<protein>
    <submittedName>
        <fullName evidence="2">Uncharacterized protein</fullName>
    </submittedName>
</protein>
<organism evidence="2">
    <name type="scientific">Fagus sylvatica</name>
    <name type="common">Beechnut</name>
    <dbReference type="NCBI Taxonomy" id="28930"/>
    <lineage>
        <taxon>Eukaryota</taxon>
        <taxon>Viridiplantae</taxon>
        <taxon>Streptophyta</taxon>
        <taxon>Embryophyta</taxon>
        <taxon>Tracheophyta</taxon>
        <taxon>Spermatophyta</taxon>
        <taxon>Magnoliopsida</taxon>
        <taxon>eudicotyledons</taxon>
        <taxon>Gunneridae</taxon>
        <taxon>Pentapetalae</taxon>
        <taxon>rosids</taxon>
        <taxon>fabids</taxon>
        <taxon>Fagales</taxon>
        <taxon>Fagaceae</taxon>
        <taxon>Fagus</taxon>
    </lineage>
</organism>
<name>A0A2N9GS18_FAGSY</name>
<dbReference type="EMBL" id="OIVN01002280">
    <property type="protein sequence ID" value="SPD02248.1"/>
    <property type="molecule type" value="Genomic_DNA"/>
</dbReference>
<evidence type="ECO:0000313" key="2">
    <source>
        <dbReference type="EMBL" id="SPD02248.1"/>
    </source>
</evidence>
<dbReference type="PANTHER" id="PTHR37238">
    <property type="entry name" value="OS05G0532500 PROTEIN"/>
    <property type="match status" value="1"/>
</dbReference>
<proteinExistence type="predicted"/>
<sequence length="529" mass="58558">MPKNEAKSKSVRKPLRDVSNKNKNGGRFSKPLDSKKRFSEKEKEQVGDRCCDVEEDDSLDTLLLVQSDLSSLIHQIPLAVIRQRLITIVMLFSLLLLARIDELVVQTFKLKSTGKEGRKEIESFTHFLSEMLSSLKPWFPRFQKALSSPSAESENQLGQTGESKIVSLTNEVDSDAVDSPEQTMLDSLISPSPLVSWRADCTIERSRQLFLLTPLPISKSLLSKRQDPSKAIFERITSNTTAGLPSFCTISEDLNDDLLESVPIRPTPSKPSDSAAIEMGKTLQSEFAPSSVLPKKECSMLVMTPCSKMSPPKSCVVLEPISEYSHQGNYRFRKATPFPCGINCSSSQLSESSDSDTSGGLAFKYPELLGIQQAYKPGIGKKKVEASPGWFVSPPKTCVLLKPPDEKSLNNAADGCQMPLSRVYNQQINLSFAKEDNFQCGVQQTSKSCNQEPLGGNLACRDSTPMWKEPESTIHIGKRPGENTLKKELWTRFEEASTHGLRFNASGLQNTTQKGFLDLLDEASCDEES</sequence>
<reference evidence="2" key="1">
    <citation type="submission" date="2018-02" db="EMBL/GenBank/DDBJ databases">
        <authorList>
            <person name="Cohen D.B."/>
            <person name="Kent A.D."/>
        </authorList>
    </citation>
    <scope>NUCLEOTIDE SEQUENCE</scope>
</reference>
<feature type="compositionally biased region" description="Basic and acidic residues" evidence="1">
    <location>
        <begin position="30"/>
        <end position="41"/>
    </location>
</feature>
<evidence type="ECO:0000256" key="1">
    <source>
        <dbReference type="SAM" id="MobiDB-lite"/>
    </source>
</evidence>
<dbReference type="AlphaFoldDB" id="A0A2N9GS18"/>